<name>A0AAN9SRC1_PSOTE</name>
<keyword evidence="2" id="KW-1185">Reference proteome</keyword>
<comment type="caution">
    <text evidence="1">The sequence shown here is derived from an EMBL/GenBank/DDBJ whole genome shotgun (WGS) entry which is preliminary data.</text>
</comment>
<proteinExistence type="predicted"/>
<accession>A0AAN9SRC1</accession>
<evidence type="ECO:0000313" key="2">
    <source>
        <dbReference type="Proteomes" id="UP001386955"/>
    </source>
</evidence>
<gene>
    <name evidence="1" type="ORF">VNO78_13593</name>
</gene>
<dbReference type="EMBL" id="JAYMYS010000003">
    <property type="protein sequence ID" value="KAK7401807.1"/>
    <property type="molecule type" value="Genomic_DNA"/>
</dbReference>
<dbReference type="Proteomes" id="UP001386955">
    <property type="component" value="Unassembled WGS sequence"/>
</dbReference>
<reference evidence="1 2" key="1">
    <citation type="submission" date="2024-01" db="EMBL/GenBank/DDBJ databases">
        <title>The genomes of 5 underutilized Papilionoideae crops provide insights into root nodulation and disease resistanc.</title>
        <authorList>
            <person name="Jiang F."/>
        </authorList>
    </citation>
    <scope>NUCLEOTIDE SEQUENCE [LARGE SCALE GENOMIC DNA]</scope>
    <source>
        <strain evidence="1">DUOXIRENSHENG_FW03</strain>
        <tissue evidence="1">Leaves</tissue>
    </source>
</reference>
<protein>
    <submittedName>
        <fullName evidence="1">Uncharacterized protein</fullName>
    </submittedName>
</protein>
<organism evidence="1 2">
    <name type="scientific">Psophocarpus tetragonolobus</name>
    <name type="common">Winged bean</name>
    <name type="synonym">Dolichos tetragonolobus</name>
    <dbReference type="NCBI Taxonomy" id="3891"/>
    <lineage>
        <taxon>Eukaryota</taxon>
        <taxon>Viridiplantae</taxon>
        <taxon>Streptophyta</taxon>
        <taxon>Embryophyta</taxon>
        <taxon>Tracheophyta</taxon>
        <taxon>Spermatophyta</taxon>
        <taxon>Magnoliopsida</taxon>
        <taxon>eudicotyledons</taxon>
        <taxon>Gunneridae</taxon>
        <taxon>Pentapetalae</taxon>
        <taxon>rosids</taxon>
        <taxon>fabids</taxon>
        <taxon>Fabales</taxon>
        <taxon>Fabaceae</taxon>
        <taxon>Papilionoideae</taxon>
        <taxon>50 kb inversion clade</taxon>
        <taxon>NPAAA clade</taxon>
        <taxon>indigoferoid/millettioid clade</taxon>
        <taxon>Phaseoleae</taxon>
        <taxon>Psophocarpus</taxon>
    </lineage>
</organism>
<dbReference type="AlphaFoldDB" id="A0AAN9SRC1"/>
<evidence type="ECO:0000313" key="1">
    <source>
        <dbReference type="EMBL" id="KAK7401807.1"/>
    </source>
</evidence>
<sequence length="93" mass="10064">MGSLNDEGKKTQFLVPLPRFYHTQVVLSIPKREKGTDKIRCPALTITEKIMGHVFGFGLEAEGDPVDESLLRLGSHDTVAGSAFLCSAPSAHP</sequence>